<reference evidence="2" key="1">
    <citation type="submission" date="2024-03" db="EMBL/GenBank/DDBJ databases">
        <title>Diverse circular DNA viruses in blood, oral, and fecal samples of captive lemurs.</title>
        <authorList>
            <person name="Paietta E.N."/>
            <person name="Kraberger S."/>
            <person name="Lund M.C."/>
            <person name="Custer J.M."/>
            <person name="Vargas K.M."/>
            <person name="Ehmke E.E."/>
            <person name="Yoder A.D."/>
            <person name="Varsani A."/>
        </authorList>
    </citation>
    <scope>NUCLEOTIDE SEQUENCE</scope>
    <source>
        <strain evidence="2">Duke_21_51</strain>
        <strain evidence="3">Duke_24FF_984</strain>
        <strain evidence="4">Duke_24FS_58</strain>
        <strain evidence="5">Duke_24SF_726</strain>
        <strain evidence="6">Duke_25FF_1036</strain>
        <strain evidence="7">Duke_25FS_74</strain>
        <strain evidence="8">Duke_26_43</strain>
    </source>
</reference>
<name>A0AAU8AVF1_9VIRU</name>
<dbReference type="EMBL" id="PP511723">
    <property type="protein sequence ID" value="XCD06883.1"/>
    <property type="molecule type" value="Genomic_DNA"/>
</dbReference>
<evidence type="ECO:0000313" key="2">
    <source>
        <dbReference type="EMBL" id="XCD03931.1"/>
    </source>
</evidence>
<sequence length="367" mass="44449">MCLYTKKILNKRFVPTRKNGYNPPMCHDERLRYIDIECGHCYECKRKKARNWRIRMAEQLKETPTAVFFTGTFTDERIEKISQRYGINKKNANEIATKETRLFLERIRRVLGKSVKHWIVTEKGHTNTRRIHIHGIFFAQDGMSQQNLIWLLKNNWIAGYSYNGKYVNERTINYVSKYLTKTDLDNVDFEGKVLASPGLGKKFVTSWNGRQIKYIPKTSIQRTTETYTFRNGAKAPLPKYYKEKIFTEEERELLWIEKQEEGFRYVMGEKVPVTTEEEEEAYNQLVIYYRDRNVSVHKDNEHQWEINKWENKHKNHKTYRKKAIEFEKKEYRQKRRQDIQFQRDLREFEKYYLSKTEPFMYCPQTIN</sequence>
<dbReference type="EMBL" id="PP511540">
    <property type="protein sequence ID" value="XCD05283.1"/>
    <property type="molecule type" value="Genomic_DNA"/>
</dbReference>
<evidence type="ECO:0000313" key="7">
    <source>
        <dbReference type="EMBL" id="XCD06346.1"/>
    </source>
</evidence>
<dbReference type="EMBL" id="PP511603">
    <property type="protein sequence ID" value="XCD05863.1"/>
    <property type="molecule type" value="Genomic_DNA"/>
</dbReference>
<evidence type="ECO:0000313" key="6">
    <source>
        <dbReference type="EMBL" id="XCD05998.1"/>
    </source>
</evidence>
<proteinExistence type="predicted"/>
<dbReference type="Pfam" id="PF23343">
    <property type="entry name" value="REP_ORF2-G2P"/>
    <property type="match status" value="1"/>
</dbReference>
<dbReference type="EMBL" id="PP511621">
    <property type="protein sequence ID" value="XCD05998.1"/>
    <property type="molecule type" value="Genomic_DNA"/>
</dbReference>
<evidence type="ECO:0000313" key="5">
    <source>
        <dbReference type="EMBL" id="XCD05863.1"/>
    </source>
</evidence>
<evidence type="ECO:0000313" key="3">
    <source>
        <dbReference type="EMBL" id="XCD04689.1"/>
    </source>
</evidence>
<dbReference type="InterPro" id="IPR056906">
    <property type="entry name" value="ORF2/G2P_dom"/>
</dbReference>
<evidence type="ECO:0000259" key="1">
    <source>
        <dbReference type="Pfam" id="PF23343"/>
    </source>
</evidence>
<dbReference type="EMBL" id="PP511494">
    <property type="protein sequence ID" value="XCD04689.1"/>
    <property type="molecule type" value="Genomic_DNA"/>
</dbReference>
<feature type="domain" description="Replication-associated protein ORF2/G2P" evidence="1">
    <location>
        <begin position="90"/>
        <end position="182"/>
    </location>
</feature>
<protein>
    <submittedName>
        <fullName evidence="2">Replication initiator protein</fullName>
    </submittedName>
</protein>
<evidence type="ECO:0000313" key="4">
    <source>
        <dbReference type="EMBL" id="XCD05283.1"/>
    </source>
</evidence>
<dbReference type="EMBL" id="PP511660">
    <property type="protein sequence ID" value="XCD06346.1"/>
    <property type="molecule type" value="Genomic_DNA"/>
</dbReference>
<dbReference type="EMBL" id="PP511402">
    <property type="protein sequence ID" value="XCD03931.1"/>
    <property type="molecule type" value="Genomic_DNA"/>
</dbReference>
<organism evidence="2">
    <name type="scientific">Dulem virus 214</name>
    <dbReference type="NCBI Taxonomy" id="3145691"/>
    <lineage>
        <taxon>Viruses</taxon>
        <taxon>Monodnaviria</taxon>
        <taxon>Sangervirae</taxon>
        <taxon>Phixviricota</taxon>
        <taxon>Malgrandaviricetes</taxon>
        <taxon>Petitvirales</taxon>
        <taxon>Microviridae</taxon>
        <taxon>Microvirus</taxon>
    </lineage>
</organism>
<accession>A0AAU8AVF1</accession>
<evidence type="ECO:0000313" key="8">
    <source>
        <dbReference type="EMBL" id="XCD06883.1"/>
    </source>
</evidence>